<dbReference type="Proteomes" id="UP000460718">
    <property type="component" value="Unassembled WGS sequence"/>
</dbReference>
<proteinExistence type="predicted"/>
<organism evidence="2 3">
    <name type="scientific">Phytophthora fragariae</name>
    <dbReference type="NCBI Taxonomy" id="53985"/>
    <lineage>
        <taxon>Eukaryota</taxon>
        <taxon>Sar</taxon>
        <taxon>Stramenopiles</taxon>
        <taxon>Oomycota</taxon>
        <taxon>Peronosporomycetes</taxon>
        <taxon>Peronosporales</taxon>
        <taxon>Peronosporaceae</taxon>
        <taxon>Phytophthora</taxon>
    </lineage>
</organism>
<feature type="region of interest" description="Disordered" evidence="1">
    <location>
        <begin position="130"/>
        <end position="170"/>
    </location>
</feature>
<sequence length="216" mass="23744">MGVAPSDAAVRAVNVPVRGQPAHLPAALSMQKFMATPLSAQLKFSFVMTPRFCRQCVTTLELADNCWTHAMDISGYAVREVDSGRVLFTPSRYPTVELHELQFAPTGQDGDPQQARANVKVHHVTGAFCPPSTARRQTAAPSGSWTSTASRGPLDAQRRHQRRRRVSVKRHQPTINVLTMLRIKFVKPGRGESLLAQVGDPHKGGKRGVGCRGMWR</sequence>
<evidence type="ECO:0000256" key="1">
    <source>
        <dbReference type="SAM" id="MobiDB-lite"/>
    </source>
</evidence>
<evidence type="ECO:0000313" key="2">
    <source>
        <dbReference type="EMBL" id="KAE9009722.1"/>
    </source>
</evidence>
<evidence type="ECO:0000313" key="3">
    <source>
        <dbReference type="Proteomes" id="UP000460718"/>
    </source>
</evidence>
<reference evidence="2 3" key="1">
    <citation type="submission" date="2018-09" db="EMBL/GenBank/DDBJ databases">
        <title>Genomic investigation of the strawberry pathogen Phytophthora fragariae indicates pathogenicity is determined by transcriptional variation in three key races.</title>
        <authorList>
            <person name="Adams T.M."/>
            <person name="Armitage A.D."/>
            <person name="Sobczyk M.K."/>
            <person name="Bates H.J."/>
            <person name="Dunwell J.M."/>
            <person name="Nellist C.F."/>
            <person name="Harrison R.J."/>
        </authorList>
    </citation>
    <scope>NUCLEOTIDE SEQUENCE [LARGE SCALE GENOMIC DNA]</scope>
    <source>
        <strain evidence="2 3">SCRP245</strain>
    </source>
</reference>
<feature type="compositionally biased region" description="Gly residues" evidence="1">
    <location>
        <begin position="207"/>
        <end position="216"/>
    </location>
</feature>
<feature type="compositionally biased region" description="Basic residues" evidence="1">
    <location>
        <begin position="159"/>
        <end position="170"/>
    </location>
</feature>
<accession>A0A6A3KR56</accession>
<protein>
    <submittedName>
        <fullName evidence="2">Uncharacterized protein</fullName>
    </submittedName>
</protein>
<feature type="region of interest" description="Disordered" evidence="1">
    <location>
        <begin position="196"/>
        <end position="216"/>
    </location>
</feature>
<feature type="compositionally biased region" description="Polar residues" evidence="1">
    <location>
        <begin position="134"/>
        <end position="150"/>
    </location>
</feature>
<dbReference type="EMBL" id="QXFW01000524">
    <property type="protein sequence ID" value="KAE9009722.1"/>
    <property type="molecule type" value="Genomic_DNA"/>
</dbReference>
<gene>
    <name evidence="2" type="ORF">PF011_g10137</name>
</gene>
<name>A0A6A3KR56_9STRA</name>
<dbReference type="AlphaFoldDB" id="A0A6A3KR56"/>
<comment type="caution">
    <text evidence="2">The sequence shown here is derived from an EMBL/GenBank/DDBJ whole genome shotgun (WGS) entry which is preliminary data.</text>
</comment>